<evidence type="ECO:0000259" key="3">
    <source>
        <dbReference type="Pfam" id="PF08719"/>
    </source>
</evidence>
<evidence type="ECO:0000313" key="5">
    <source>
        <dbReference type="Proteomes" id="UP000295636"/>
    </source>
</evidence>
<dbReference type="AlphaFoldDB" id="A0A4R5KLV0"/>
<protein>
    <submittedName>
        <fullName evidence="4">NADAR family protein</fullName>
    </submittedName>
</protein>
<comment type="catalytic activity">
    <reaction evidence="2">
        <text>2,5-diamino-6-hydroxy-4-(5-phosphoribosylamino)-pyrimidine + H2O = 2,5,6-triamino-4-hydroxypyrimidine + D-ribose 5-phosphate</text>
        <dbReference type="Rhea" id="RHEA:23436"/>
        <dbReference type="ChEBI" id="CHEBI:15377"/>
        <dbReference type="ChEBI" id="CHEBI:58614"/>
        <dbReference type="ChEBI" id="CHEBI:78346"/>
        <dbReference type="ChEBI" id="CHEBI:137796"/>
    </reaction>
</comment>
<organism evidence="4 5">
    <name type="scientific">Paenibacillus piri</name>
    <dbReference type="NCBI Taxonomy" id="2547395"/>
    <lineage>
        <taxon>Bacteria</taxon>
        <taxon>Bacillati</taxon>
        <taxon>Bacillota</taxon>
        <taxon>Bacilli</taxon>
        <taxon>Bacillales</taxon>
        <taxon>Paenibacillaceae</taxon>
        <taxon>Paenibacillus</taxon>
    </lineage>
</organism>
<keyword evidence="5" id="KW-1185">Reference proteome</keyword>
<comment type="catalytic activity">
    <reaction evidence="1">
        <text>5-amino-6-(5-phospho-D-ribosylamino)uracil + H2O = 5,6-diaminouracil + D-ribose 5-phosphate</text>
        <dbReference type="Rhea" id="RHEA:55020"/>
        <dbReference type="ChEBI" id="CHEBI:15377"/>
        <dbReference type="ChEBI" id="CHEBI:46252"/>
        <dbReference type="ChEBI" id="CHEBI:58453"/>
        <dbReference type="ChEBI" id="CHEBI:78346"/>
    </reaction>
</comment>
<proteinExistence type="predicted"/>
<dbReference type="InterPro" id="IPR012816">
    <property type="entry name" value="NADAR"/>
</dbReference>
<comment type="caution">
    <text evidence="4">The sequence shown here is derived from an EMBL/GenBank/DDBJ whole genome shotgun (WGS) entry which is preliminary data.</text>
</comment>
<dbReference type="InterPro" id="IPR037238">
    <property type="entry name" value="YbiA-like_sf"/>
</dbReference>
<sequence>MDHIPEELKNHWERVIAERRRELLQIKPEERIIRFYETNKPYGCFSNFARLPIEIEEKVWPTSEHYFQAMKFVGTEHEEFIRLAPTAMEAARLGRDRTRPLRRDWEDCKVSIIKEAVRAKVQQHQEVKQILMSTGNCILVEHTSNDSFWGDNGDGTGRNMLGQTLMEVRSEQEGYSPEFFLPQWLVYPEHHPYSMFWRMGTGETYLMYLWEWRKGLSKEALREYDAYFAPPADWNRAEE</sequence>
<dbReference type="CDD" id="cd15457">
    <property type="entry name" value="NADAR"/>
    <property type="match status" value="1"/>
</dbReference>
<feature type="domain" description="NADAR" evidence="3">
    <location>
        <begin position="35"/>
        <end position="171"/>
    </location>
</feature>
<dbReference type="Pfam" id="PF08719">
    <property type="entry name" value="NADAR"/>
    <property type="match status" value="1"/>
</dbReference>
<evidence type="ECO:0000256" key="2">
    <source>
        <dbReference type="ARBA" id="ARBA00000751"/>
    </source>
</evidence>
<dbReference type="OrthoDB" id="67297at2"/>
<evidence type="ECO:0000313" key="4">
    <source>
        <dbReference type="EMBL" id="TDF95470.1"/>
    </source>
</evidence>
<dbReference type="Gene3D" id="1.10.357.40">
    <property type="entry name" value="YbiA-like"/>
    <property type="match status" value="1"/>
</dbReference>
<dbReference type="RefSeq" id="WP_133231517.1">
    <property type="nucleotide sequence ID" value="NZ_SMRT01000010.1"/>
</dbReference>
<dbReference type="EMBL" id="SMRT01000010">
    <property type="protein sequence ID" value="TDF95470.1"/>
    <property type="molecule type" value="Genomic_DNA"/>
</dbReference>
<evidence type="ECO:0000256" key="1">
    <source>
        <dbReference type="ARBA" id="ARBA00000022"/>
    </source>
</evidence>
<gene>
    <name evidence="4" type="ORF">E1757_20390</name>
</gene>
<accession>A0A4R5KLV0</accession>
<dbReference type="NCBIfam" id="TIGR02464">
    <property type="entry name" value="ribofla_fusion"/>
    <property type="match status" value="1"/>
</dbReference>
<reference evidence="4 5" key="1">
    <citation type="submission" date="2019-03" db="EMBL/GenBank/DDBJ databases">
        <title>This is whole genome sequence of Paenibacillus sp MS74 strain.</title>
        <authorList>
            <person name="Trinh H.N."/>
        </authorList>
    </citation>
    <scope>NUCLEOTIDE SEQUENCE [LARGE SCALE GENOMIC DNA]</scope>
    <source>
        <strain evidence="4 5">MS74</strain>
    </source>
</reference>
<dbReference type="SUPFAM" id="SSF143990">
    <property type="entry name" value="YbiA-like"/>
    <property type="match status" value="1"/>
</dbReference>
<dbReference type="Proteomes" id="UP000295636">
    <property type="component" value="Unassembled WGS sequence"/>
</dbReference>
<name>A0A4R5KLV0_9BACL</name>